<dbReference type="InterPro" id="IPR003439">
    <property type="entry name" value="ABC_transporter-like_ATP-bd"/>
</dbReference>
<dbReference type="InterPro" id="IPR003593">
    <property type="entry name" value="AAA+_ATPase"/>
</dbReference>
<proteinExistence type="inferred from homology"/>
<dbReference type="CDD" id="cd10147">
    <property type="entry name" value="Wzt_C-like"/>
    <property type="match status" value="1"/>
</dbReference>
<accession>F1Z540</accession>
<dbReference type="RefSeq" id="WP_008068876.1">
    <property type="nucleotide sequence ID" value="NZ_AQWK01000005.1"/>
</dbReference>
<dbReference type="GO" id="GO:0016887">
    <property type="term" value="F:ATP hydrolysis activity"/>
    <property type="evidence" value="ECO:0007669"/>
    <property type="project" value="InterPro"/>
</dbReference>
<keyword evidence="7" id="KW-1185">Reference proteome</keyword>
<evidence type="ECO:0000256" key="2">
    <source>
        <dbReference type="ARBA" id="ARBA00022448"/>
    </source>
</evidence>
<comment type="caution">
    <text evidence="6">The sequence shown here is derived from an EMBL/GenBank/DDBJ whole genome shotgun (WGS) entry which is preliminary data.</text>
</comment>
<dbReference type="PROSITE" id="PS00211">
    <property type="entry name" value="ABC_TRANSPORTER_1"/>
    <property type="match status" value="1"/>
</dbReference>
<dbReference type="PROSITE" id="PS50893">
    <property type="entry name" value="ABC_TRANSPORTER_2"/>
    <property type="match status" value="1"/>
</dbReference>
<dbReference type="Gene3D" id="2.70.50.60">
    <property type="entry name" value="abc- transporter (atp binding component) like domain"/>
    <property type="match status" value="1"/>
</dbReference>
<dbReference type="GO" id="GO:0016020">
    <property type="term" value="C:membrane"/>
    <property type="evidence" value="ECO:0007669"/>
    <property type="project" value="InterPro"/>
</dbReference>
<dbReference type="SMART" id="SM00382">
    <property type="entry name" value="AAA"/>
    <property type="match status" value="1"/>
</dbReference>
<evidence type="ECO:0000313" key="6">
    <source>
        <dbReference type="EMBL" id="EGD60005.1"/>
    </source>
</evidence>
<keyword evidence="2" id="KW-0813">Transport</keyword>
<dbReference type="InterPro" id="IPR029439">
    <property type="entry name" value="Wzt_C"/>
</dbReference>
<name>F1Z540_9SPHN</name>
<keyword evidence="3" id="KW-0547">Nucleotide-binding</keyword>
<evidence type="ECO:0000313" key="7">
    <source>
        <dbReference type="Proteomes" id="UP000004728"/>
    </source>
</evidence>
<evidence type="ECO:0000256" key="4">
    <source>
        <dbReference type="ARBA" id="ARBA00022840"/>
    </source>
</evidence>
<dbReference type="HOGENOM" id="CLU_000604_101_5_5"/>
<dbReference type="GO" id="GO:0140359">
    <property type="term" value="F:ABC-type transporter activity"/>
    <property type="evidence" value="ECO:0007669"/>
    <property type="project" value="InterPro"/>
</dbReference>
<dbReference type="InterPro" id="IPR015860">
    <property type="entry name" value="ABC_transpr_TagH-like"/>
</dbReference>
<dbReference type="InterPro" id="IPR017871">
    <property type="entry name" value="ABC_transporter-like_CS"/>
</dbReference>
<dbReference type="InParanoid" id="F1Z540"/>
<dbReference type="InterPro" id="IPR050683">
    <property type="entry name" value="Bact_Polysacc_Export_ATP-bd"/>
</dbReference>
<dbReference type="Proteomes" id="UP000004728">
    <property type="component" value="Unassembled WGS sequence"/>
</dbReference>
<dbReference type="Pfam" id="PF14524">
    <property type="entry name" value="Wzt_C"/>
    <property type="match status" value="1"/>
</dbReference>
<evidence type="ECO:0000259" key="5">
    <source>
        <dbReference type="PROSITE" id="PS50893"/>
    </source>
</evidence>
<dbReference type="STRING" id="983920.Y88_1879"/>
<protein>
    <submittedName>
        <fullName evidence="6">ABC transporter related protein</fullName>
    </submittedName>
</protein>
<evidence type="ECO:0000256" key="3">
    <source>
        <dbReference type="ARBA" id="ARBA00022741"/>
    </source>
</evidence>
<organism evidence="6 7">
    <name type="scientific">Novosphingobium nitrogenifigens DSM 19370</name>
    <dbReference type="NCBI Taxonomy" id="983920"/>
    <lineage>
        <taxon>Bacteria</taxon>
        <taxon>Pseudomonadati</taxon>
        <taxon>Pseudomonadota</taxon>
        <taxon>Alphaproteobacteria</taxon>
        <taxon>Sphingomonadales</taxon>
        <taxon>Sphingomonadaceae</taxon>
        <taxon>Novosphingobium</taxon>
    </lineage>
</organism>
<dbReference type="InterPro" id="IPR027417">
    <property type="entry name" value="P-loop_NTPase"/>
</dbReference>
<dbReference type="eggNOG" id="COG1134">
    <property type="taxonomic scope" value="Bacteria"/>
</dbReference>
<keyword evidence="4" id="KW-0067">ATP-binding</keyword>
<dbReference type="GO" id="GO:0005524">
    <property type="term" value="F:ATP binding"/>
    <property type="evidence" value="ECO:0007669"/>
    <property type="project" value="UniProtKB-KW"/>
</dbReference>
<comment type="similarity">
    <text evidence="1">Belongs to the ABC transporter superfamily.</text>
</comment>
<feature type="domain" description="ABC transporter" evidence="5">
    <location>
        <begin position="25"/>
        <end position="247"/>
    </location>
</feature>
<sequence>MRQGAIVVKDLGKRYDARDGRPTTLKGFVLSRNRGHRHSFWGLRHITFSVPRGRAVGVVGLNGAGKSTLLRLIGGVGKPDEGSISVHGRIGALLDIGVGLTDDLTGRENVFVLGVIAGMLRSEIAAQFDAIVAFAELEEFIDAPVRTYSSGMRMRLAFAVAVHTDPEVLLIDEVLAVGDKAFQQKCFNRVADIRASGCTIFLVSHDVSQIEDLCDDVLLLSNGRMVAYGPLRETLALYNSAVDAKIAGTEQVAPPQFRQDDGMLAFGVNRYGSGDMRLHSVEFRTEQGESFDELQAGQMLRLRFSYEGKETIENPIALVGIYADDDTCVFETCSQLGECTLTMPAGTIEIDLWRMDLAPGTYHVTLGLFSSDWSEVYDYHAEVYPLKIGGQITLKGYLNPPTGWRMVDDAEPGLAAPGDS</sequence>
<dbReference type="CDD" id="cd03220">
    <property type="entry name" value="ABC_KpsT_Wzt"/>
    <property type="match status" value="1"/>
</dbReference>
<dbReference type="AlphaFoldDB" id="F1Z540"/>
<dbReference type="PANTHER" id="PTHR46743:SF2">
    <property type="entry name" value="TEICHOIC ACIDS EXPORT ATP-BINDING PROTEIN TAGH"/>
    <property type="match status" value="1"/>
</dbReference>
<dbReference type="SUPFAM" id="SSF52540">
    <property type="entry name" value="P-loop containing nucleoside triphosphate hydrolases"/>
    <property type="match status" value="1"/>
</dbReference>
<dbReference type="EMBL" id="AEWJ01000023">
    <property type="protein sequence ID" value="EGD60005.1"/>
    <property type="molecule type" value="Genomic_DNA"/>
</dbReference>
<reference evidence="6 7" key="1">
    <citation type="journal article" date="2012" name="J. Bacteriol.">
        <title>Draft Genome Sequence of Novosphingobium nitrogenifigens Y88T.</title>
        <authorList>
            <person name="Strabala T.J."/>
            <person name="Macdonald L."/>
            <person name="Liu V."/>
            <person name="Smit A.M."/>
        </authorList>
    </citation>
    <scope>NUCLEOTIDE SEQUENCE [LARGE SCALE GENOMIC DNA]</scope>
    <source>
        <strain evidence="6 7">DSM 19370</strain>
    </source>
</reference>
<gene>
    <name evidence="6" type="ORF">Y88_1879</name>
</gene>
<dbReference type="OrthoDB" id="9778870at2"/>
<dbReference type="Gene3D" id="3.40.50.300">
    <property type="entry name" value="P-loop containing nucleotide triphosphate hydrolases"/>
    <property type="match status" value="1"/>
</dbReference>
<dbReference type="PANTHER" id="PTHR46743">
    <property type="entry name" value="TEICHOIC ACIDS EXPORT ATP-BINDING PROTEIN TAGH"/>
    <property type="match status" value="1"/>
</dbReference>
<dbReference type="Pfam" id="PF00005">
    <property type="entry name" value="ABC_tran"/>
    <property type="match status" value="1"/>
</dbReference>
<evidence type="ECO:0000256" key="1">
    <source>
        <dbReference type="ARBA" id="ARBA00005417"/>
    </source>
</evidence>